<evidence type="ECO:0000256" key="2">
    <source>
        <dbReference type="ARBA" id="ARBA00022980"/>
    </source>
</evidence>
<dbReference type="GO" id="GO:1990904">
    <property type="term" value="C:ribonucleoprotein complex"/>
    <property type="evidence" value="ECO:0007669"/>
    <property type="project" value="UniProtKB-KW"/>
</dbReference>
<dbReference type="SUPFAM" id="SSF54995">
    <property type="entry name" value="Ribosomal protein S6"/>
    <property type="match status" value="1"/>
</dbReference>
<dbReference type="CDD" id="cd00473">
    <property type="entry name" value="bS6"/>
    <property type="match status" value="1"/>
</dbReference>
<organism evidence="8">
    <name type="scientific">Tuwongella immobilis</name>
    <dbReference type="NCBI Taxonomy" id="692036"/>
    <lineage>
        <taxon>Bacteria</taxon>
        <taxon>Pseudomonadati</taxon>
        <taxon>Planctomycetota</taxon>
        <taxon>Planctomycetia</taxon>
        <taxon>Gemmatales</taxon>
        <taxon>Gemmataceae</taxon>
        <taxon>Tuwongella</taxon>
    </lineage>
</organism>
<comment type="similarity">
    <text evidence="1 6">Belongs to the bacterial ribosomal protein bS6 family.</text>
</comment>
<evidence type="ECO:0000313" key="8">
    <source>
        <dbReference type="EMBL" id="VIP04909.1"/>
    </source>
</evidence>
<dbReference type="EMBL" id="LR593887">
    <property type="protein sequence ID" value="VTS07177.1"/>
    <property type="molecule type" value="Genomic_DNA"/>
</dbReference>
<feature type="region of interest" description="Disordered" evidence="7">
    <location>
        <begin position="120"/>
        <end position="151"/>
    </location>
</feature>
<sequence>MPVNLYECLILLDSNKTAGSEQLEAAKTFLHSSLEKQQAEVMASRVWDDRRLAYPIDGQKKALYYLLDFRMDSLKVKEFERDLKLNAELVIRFMTVKIDPKHEEAMLAVARNEREFALRTMTDESIDGEDEMRMDSPPRRSRRPVGDAEGK</sequence>
<gene>
    <name evidence="6" type="primary">rpsF</name>
    <name evidence="8" type="ORF">GMBLW1_42840</name>
</gene>
<dbReference type="EMBL" id="LR586016">
    <property type="protein sequence ID" value="VIP04909.1"/>
    <property type="molecule type" value="Genomic_DNA"/>
</dbReference>
<evidence type="ECO:0000256" key="3">
    <source>
        <dbReference type="ARBA" id="ARBA00023274"/>
    </source>
</evidence>
<dbReference type="InterPro" id="IPR035980">
    <property type="entry name" value="Ribosomal_bS6_sf"/>
</dbReference>
<keyword evidence="9" id="KW-1185">Reference proteome</keyword>
<evidence type="ECO:0000256" key="5">
    <source>
        <dbReference type="ARBA" id="ARBA00035294"/>
    </source>
</evidence>
<keyword evidence="6" id="KW-0699">rRNA-binding</keyword>
<dbReference type="GO" id="GO:0005840">
    <property type="term" value="C:ribosome"/>
    <property type="evidence" value="ECO:0007669"/>
    <property type="project" value="UniProtKB-KW"/>
</dbReference>
<evidence type="ECO:0000256" key="1">
    <source>
        <dbReference type="ARBA" id="ARBA00009512"/>
    </source>
</evidence>
<evidence type="ECO:0000256" key="7">
    <source>
        <dbReference type="SAM" id="MobiDB-lite"/>
    </source>
</evidence>
<dbReference type="InterPro" id="IPR000529">
    <property type="entry name" value="Ribosomal_bS6"/>
</dbReference>
<dbReference type="InterPro" id="IPR020814">
    <property type="entry name" value="Ribosomal_S6_plastid/chlpt"/>
</dbReference>
<evidence type="ECO:0000256" key="4">
    <source>
        <dbReference type="ARBA" id="ARBA00035104"/>
    </source>
</evidence>
<dbReference type="RefSeq" id="WP_162659928.1">
    <property type="nucleotide sequence ID" value="NZ_LR593887.1"/>
</dbReference>
<proteinExistence type="inferred from homology"/>
<accession>A0A6C2YV96</accession>
<feature type="compositionally biased region" description="Basic and acidic residues" evidence="7">
    <location>
        <begin position="131"/>
        <end position="151"/>
    </location>
</feature>
<keyword evidence="3 6" id="KW-0687">Ribonucleoprotein</keyword>
<dbReference type="NCBIfam" id="TIGR00166">
    <property type="entry name" value="S6"/>
    <property type="match status" value="1"/>
</dbReference>
<protein>
    <recommendedName>
        <fullName evidence="5 6">Small ribosomal subunit protein bS6</fullName>
    </recommendedName>
</protein>
<dbReference type="HAMAP" id="MF_00360">
    <property type="entry name" value="Ribosomal_bS6"/>
    <property type="match status" value="1"/>
</dbReference>
<dbReference type="Proteomes" id="UP000464378">
    <property type="component" value="Chromosome"/>
</dbReference>
<keyword evidence="2 6" id="KW-0689">Ribosomal protein</keyword>
<dbReference type="InParanoid" id="A0A6C2YV96"/>
<reference evidence="8" key="1">
    <citation type="submission" date="2019-04" db="EMBL/GenBank/DDBJ databases">
        <authorList>
            <consortium name="Science for Life Laboratories"/>
        </authorList>
    </citation>
    <scope>NUCLEOTIDE SEQUENCE</scope>
    <source>
        <strain evidence="8">MBLW1</strain>
    </source>
</reference>
<evidence type="ECO:0000313" key="9">
    <source>
        <dbReference type="Proteomes" id="UP000464378"/>
    </source>
</evidence>
<dbReference type="KEGG" id="tim:GMBLW1_42840"/>
<dbReference type="InterPro" id="IPR014717">
    <property type="entry name" value="Transl_elong_EF1B/ribsomal_bS6"/>
</dbReference>
<evidence type="ECO:0000256" key="6">
    <source>
        <dbReference type="HAMAP-Rule" id="MF_00360"/>
    </source>
</evidence>
<dbReference type="GO" id="GO:0006412">
    <property type="term" value="P:translation"/>
    <property type="evidence" value="ECO:0007669"/>
    <property type="project" value="UniProtKB-UniRule"/>
</dbReference>
<dbReference type="Pfam" id="PF01250">
    <property type="entry name" value="Ribosomal_S6"/>
    <property type="match status" value="1"/>
</dbReference>
<dbReference type="GO" id="GO:0003735">
    <property type="term" value="F:structural constituent of ribosome"/>
    <property type="evidence" value="ECO:0007669"/>
    <property type="project" value="InterPro"/>
</dbReference>
<keyword evidence="6" id="KW-0694">RNA-binding</keyword>
<name>A0A6C2YV96_9BACT</name>
<dbReference type="GO" id="GO:0019843">
    <property type="term" value="F:rRNA binding"/>
    <property type="evidence" value="ECO:0007669"/>
    <property type="project" value="UniProtKB-UniRule"/>
</dbReference>
<comment type="function">
    <text evidence="4 6">Binds together with bS18 to 16S ribosomal RNA.</text>
</comment>
<dbReference type="AlphaFoldDB" id="A0A6C2YV96"/>
<dbReference type="Gene3D" id="3.30.70.60">
    <property type="match status" value="1"/>
</dbReference>